<dbReference type="PANTHER" id="PTHR36220">
    <property type="entry name" value="UNNAMED PRODUCT"/>
    <property type="match status" value="1"/>
</dbReference>
<dbReference type="SUPFAM" id="SSF82171">
    <property type="entry name" value="DPP6 N-terminal domain-like"/>
    <property type="match status" value="1"/>
</dbReference>
<evidence type="ECO:0000259" key="5">
    <source>
        <dbReference type="Pfam" id="PF18998"/>
    </source>
</evidence>
<dbReference type="InterPro" id="IPR028994">
    <property type="entry name" value="Integrin_alpha_N"/>
</dbReference>
<dbReference type="Gene3D" id="2.130.10.130">
    <property type="entry name" value="Integrin alpha, N-terminal"/>
    <property type="match status" value="4"/>
</dbReference>
<name>A0A975PGU4_9BACT</name>
<dbReference type="RefSeq" id="WP_211634422.1">
    <property type="nucleotide sequence ID" value="NZ_CP073100.1"/>
</dbReference>
<evidence type="ECO:0000256" key="4">
    <source>
        <dbReference type="SAM" id="SignalP"/>
    </source>
</evidence>
<gene>
    <name evidence="6" type="ORF">KBB96_09320</name>
</gene>
<dbReference type="PROSITE" id="PS51470">
    <property type="entry name" value="FG_GAP"/>
    <property type="match status" value="1"/>
</dbReference>
<dbReference type="PANTHER" id="PTHR36220:SF1">
    <property type="entry name" value="GAMMA TUBULIN COMPLEX COMPONENT C-TERMINAL DOMAIN-CONTAINING PROTEIN"/>
    <property type="match status" value="1"/>
</dbReference>
<dbReference type="AlphaFoldDB" id="A0A975PGU4"/>
<dbReference type="Pfam" id="PF18998">
    <property type="entry name" value="Flg_new_2"/>
    <property type="match status" value="1"/>
</dbReference>
<reference evidence="6" key="1">
    <citation type="submission" date="2021-04" db="EMBL/GenBank/DDBJ databases">
        <title>Luteolibacter sp. 32A isolated from the skin of an Anderson's salamander (Ambystoma andersonii).</title>
        <authorList>
            <person name="Spergser J."/>
            <person name="Busse H.-J."/>
        </authorList>
    </citation>
    <scope>NUCLEOTIDE SEQUENCE</scope>
    <source>
        <strain evidence="6">32A</strain>
    </source>
</reference>
<keyword evidence="7" id="KW-1185">Reference proteome</keyword>
<feature type="chain" id="PRO_5037516645" description="Bacterial repeat domain-containing protein" evidence="4">
    <location>
        <begin position="32"/>
        <end position="1019"/>
    </location>
</feature>
<dbReference type="KEGG" id="lamb:KBB96_09320"/>
<protein>
    <recommendedName>
        <fullName evidence="5">Bacterial repeat domain-containing protein</fullName>
    </recommendedName>
</protein>
<dbReference type="Pfam" id="PF14312">
    <property type="entry name" value="FG-GAP_2"/>
    <property type="match status" value="3"/>
</dbReference>
<keyword evidence="2" id="KW-0677">Repeat</keyword>
<dbReference type="InterPro" id="IPR013519">
    <property type="entry name" value="Int_alpha_beta-p"/>
</dbReference>
<keyword evidence="1 4" id="KW-0732">Signal</keyword>
<proteinExistence type="predicted"/>
<evidence type="ECO:0000256" key="3">
    <source>
        <dbReference type="ARBA" id="ARBA00023180"/>
    </source>
</evidence>
<accession>A0A975PGU4</accession>
<dbReference type="InterPro" id="IPR044060">
    <property type="entry name" value="Bacterial_rp_domain"/>
</dbReference>
<dbReference type="EMBL" id="CP073100">
    <property type="protein sequence ID" value="QUE53078.1"/>
    <property type="molecule type" value="Genomic_DNA"/>
</dbReference>
<dbReference type="InterPro" id="IPR013517">
    <property type="entry name" value="FG-GAP"/>
</dbReference>
<dbReference type="Proteomes" id="UP000676169">
    <property type="component" value="Chromosome"/>
</dbReference>
<dbReference type="SUPFAM" id="SSF69322">
    <property type="entry name" value="Tricorn protease domain 2"/>
    <property type="match status" value="1"/>
</dbReference>
<dbReference type="SMART" id="SM00191">
    <property type="entry name" value="Int_alpha"/>
    <property type="match status" value="8"/>
</dbReference>
<organism evidence="6 7">
    <name type="scientific">Luteolibacter ambystomatis</name>
    <dbReference type="NCBI Taxonomy" id="2824561"/>
    <lineage>
        <taxon>Bacteria</taxon>
        <taxon>Pseudomonadati</taxon>
        <taxon>Verrucomicrobiota</taxon>
        <taxon>Verrucomicrobiia</taxon>
        <taxon>Verrucomicrobiales</taxon>
        <taxon>Verrucomicrobiaceae</taxon>
        <taxon>Luteolibacter</taxon>
    </lineage>
</organism>
<feature type="signal peptide" evidence="4">
    <location>
        <begin position="1"/>
        <end position="31"/>
    </location>
</feature>
<keyword evidence="3" id="KW-0325">Glycoprotein</keyword>
<evidence type="ECO:0000313" key="7">
    <source>
        <dbReference type="Proteomes" id="UP000676169"/>
    </source>
</evidence>
<evidence type="ECO:0000313" key="6">
    <source>
        <dbReference type="EMBL" id="QUE53078.1"/>
    </source>
</evidence>
<feature type="domain" description="Bacterial repeat" evidence="5">
    <location>
        <begin position="811"/>
        <end position="875"/>
    </location>
</feature>
<evidence type="ECO:0000256" key="1">
    <source>
        <dbReference type="ARBA" id="ARBA00022729"/>
    </source>
</evidence>
<sequence>MPASQRGLSALRLAAVLLSPFALPLLPAAHAQELAVPDHTIYPPPTGKQAGILQGSAVAIAGTSGAYRLTGCPADAVGGGNAGSVKVYDSNANFLYHLQRPDVAINDRFGARLAASGNLVAVGAPGKTVDNQSGAGKVYIYDVTAPAAPRLVISPPAPTAAQNFGDSIAISGNILVVGLPQSRVGGVSNAGSVLVYDITDAAAPVLLHTFTKSTPKSGEKFGFSVAIDGRKIVVGAPYVAVGTNANVGQAFVFNLDSATPGQPMLTLSNANPAPAVVANDLFGYSTGISGNRVVIGSIYGGNSTGAVYAYNLAGSSPTVPVVLTDPRAPAAAYAGDFGATVAIYGNYLAVGAPAEYHTGTANSNSGVVYTYNLASGTPYLAAFANPAVNPQGGKLGTSVAVYGGTVMSGVPWDDTEVTDAGIAYTFAVGGTAVSRTFKAVSPTSGDRFGKSVATAGDVIAIGSPGDPTAGANKGSVRVYSRTGTTAAWTITVPPGDLAKTTSFGDAVAMAGNRIAVYGQYVEAGYSVGRVYIYNTAGNKTSPLAVIQNPQPSAMSSFGATLAMPSGGNRLIAGVHYPNGNTGGAVVYDLSWSGTTPWATLVNPTPSSGDFFGQVLAMDGDTVAISSLGSGTGVIHRYNMGAPEAERAYATATYANPFPTSNSLFGGGLALKGTRLAVGASNYSAGGITGRVYVFDLAGATPGTPVLTIPNPGPGTSFGGRLALSGELLAVGAPQNSAEASGAGRGYLYSLASATPATPIRLLKNPTPQEQDSFTNSIALEGDLFIAGAYQDRTIADFKGAAYVYDLTDSLNVAADPPAGGSVSGGGTFTIGSPRPITATPASGWEFIRWSDGTTTRSRTVAVPADDSVFTALFRPASYAAWRSYHLTPQQNANPAFSGPNATPFNDGVPNLVKFFLNISPAAPMTAADRAALPVPRVEKVGGVSYFTLTYRRSGIATDITANLQVLGGTQADSWSVLAPDLVTTTTDPATGDQTVTLKVAMAGREKRLFRLLVTSPSAG</sequence>
<evidence type="ECO:0000256" key="2">
    <source>
        <dbReference type="ARBA" id="ARBA00022737"/>
    </source>
</evidence>